<dbReference type="InterPro" id="IPR006020">
    <property type="entry name" value="PTB/PI_dom"/>
</dbReference>
<feature type="chain" id="PRO_5012758321" description="PID domain-containing protein" evidence="2">
    <location>
        <begin position="20"/>
        <end position="267"/>
    </location>
</feature>
<dbReference type="PANTHER" id="PTHR46118:SF4">
    <property type="entry name" value="PROTEIN ABHD11"/>
    <property type="match status" value="1"/>
</dbReference>
<evidence type="ECO:0000313" key="5">
    <source>
        <dbReference type="Proteomes" id="UP000196355"/>
    </source>
</evidence>
<evidence type="ECO:0000256" key="2">
    <source>
        <dbReference type="SAM" id="SignalP"/>
    </source>
</evidence>
<comment type="caution">
    <text evidence="4">The sequence shown here is derived from an EMBL/GenBank/DDBJ whole genome shotgun (WGS) entry which is preliminary data.</text>
</comment>
<reference evidence="5" key="1">
    <citation type="submission" date="2017-02" db="EMBL/GenBank/DDBJ databases">
        <authorList>
            <person name="Tetz G."/>
            <person name="Tetz V."/>
        </authorList>
    </citation>
    <scope>NUCLEOTIDE SEQUENCE [LARGE SCALE GENOMIC DNA]</scope>
    <source>
        <strain evidence="5">VT16-26</strain>
    </source>
</reference>
<dbReference type="EMBL" id="MVAG01000084">
    <property type="protein sequence ID" value="OVE59907.1"/>
    <property type="molecule type" value="Genomic_DNA"/>
</dbReference>
<evidence type="ECO:0000313" key="4">
    <source>
        <dbReference type="EMBL" id="OVE59907.1"/>
    </source>
</evidence>
<proteinExistence type="predicted"/>
<dbReference type="PANTHER" id="PTHR46118">
    <property type="entry name" value="PROTEIN ABHD11"/>
    <property type="match status" value="1"/>
</dbReference>
<dbReference type="InterPro" id="IPR029058">
    <property type="entry name" value="AB_hydrolase_fold"/>
</dbReference>
<keyword evidence="5" id="KW-1185">Reference proteome</keyword>
<dbReference type="RefSeq" id="WP_087707316.1">
    <property type="nucleotide sequence ID" value="NZ_MVAG01000084.1"/>
</dbReference>
<dbReference type="InterPro" id="IPR000073">
    <property type="entry name" value="AB_hydrolase_1"/>
</dbReference>
<feature type="signal peptide" evidence="2">
    <location>
        <begin position="1"/>
        <end position="19"/>
    </location>
</feature>
<feature type="domain" description="PID" evidence="3">
    <location>
        <begin position="90"/>
        <end position="120"/>
    </location>
</feature>
<dbReference type="Pfam" id="PF00561">
    <property type="entry name" value="Abhydrolase_1"/>
    <property type="match status" value="1"/>
</dbReference>
<evidence type="ECO:0000256" key="1">
    <source>
        <dbReference type="ARBA" id="ARBA00022801"/>
    </source>
</evidence>
<accession>A0A202C816</accession>
<sequence length="267" mass="30603">MNKIILLLICLTTYNFGQAQTIDTLINVGNHKLHFNIIKGKGTPILFEAGNGDDGSVWQSITNEIHKQTKATIITYDRAGLGKSEIDTTKISFQNEVKDLEIALKKLGYSKKIFIVCHSFGGYYASLFTHRNIKKVKGVVCIDIATPCFFTKKWSDEFIQTIKEEDWKMIKQYKPGLFYALNSFSNTAEFMQDKFLSSKTPVTMIMAENIQPMIKEDEKEKWINCCKELGTMPNHNFVIAKNADHKVWERNPAIVIEEIVKLYKKTK</sequence>
<dbReference type="Gene3D" id="3.40.50.1820">
    <property type="entry name" value="alpha/beta hydrolase"/>
    <property type="match status" value="1"/>
</dbReference>
<dbReference type="GO" id="GO:0016787">
    <property type="term" value="F:hydrolase activity"/>
    <property type="evidence" value="ECO:0007669"/>
    <property type="project" value="UniProtKB-KW"/>
</dbReference>
<dbReference type="AlphaFoldDB" id="A0A202C816"/>
<evidence type="ECO:0000259" key="3">
    <source>
        <dbReference type="PROSITE" id="PS01179"/>
    </source>
</evidence>
<organism evidence="4 5">
    <name type="scientific">Chryseobacterium mucoviscidosis</name>
    <dbReference type="NCBI Taxonomy" id="1945581"/>
    <lineage>
        <taxon>Bacteria</taxon>
        <taxon>Pseudomonadati</taxon>
        <taxon>Bacteroidota</taxon>
        <taxon>Flavobacteriia</taxon>
        <taxon>Flavobacteriales</taxon>
        <taxon>Weeksellaceae</taxon>
        <taxon>Chryseobacterium group</taxon>
        <taxon>Chryseobacterium</taxon>
    </lineage>
</organism>
<keyword evidence="2" id="KW-0732">Signal</keyword>
<gene>
    <name evidence="4" type="ORF">B0E34_04740</name>
</gene>
<keyword evidence="1" id="KW-0378">Hydrolase</keyword>
<dbReference type="PROSITE" id="PS01179">
    <property type="entry name" value="PID"/>
    <property type="match status" value="1"/>
</dbReference>
<dbReference type="SUPFAM" id="SSF53474">
    <property type="entry name" value="alpha/beta-Hydrolases"/>
    <property type="match status" value="1"/>
</dbReference>
<dbReference type="Proteomes" id="UP000196355">
    <property type="component" value="Unassembled WGS sequence"/>
</dbReference>
<protein>
    <recommendedName>
        <fullName evidence="3">PID domain-containing protein</fullName>
    </recommendedName>
</protein>
<name>A0A202C816_9FLAO</name>